<proteinExistence type="inferred from homology"/>
<organism evidence="3 4">
    <name type="scientific">Carpinus fangiana</name>
    <dbReference type="NCBI Taxonomy" id="176857"/>
    <lineage>
        <taxon>Eukaryota</taxon>
        <taxon>Viridiplantae</taxon>
        <taxon>Streptophyta</taxon>
        <taxon>Embryophyta</taxon>
        <taxon>Tracheophyta</taxon>
        <taxon>Spermatophyta</taxon>
        <taxon>Magnoliopsida</taxon>
        <taxon>eudicotyledons</taxon>
        <taxon>Gunneridae</taxon>
        <taxon>Pentapetalae</taxon>
        <taxon>rosids</taxon>
        <taxon>fabids</taxon>
        <taxon>Fagales</taxon>
        <taxon>Betulaceae</taxon>
        <taxon>Carpinus</taxon>
    </lineage>
</organism>
<keyword evidence="4" id="KW-1185">Reference proteome</keyword>
<dbReference type="Gene3D" id="3.40.50.1820">
    <property type="entry name" value="alpha/beta hydrolase"/>
    <property type="match status" value="1"/>
</dbReference>
<evidence type="ECO:0000259" key="2">
    <source>
        <dbReference type="Pfam" id="PF07859"/>
    </source>
</evidence>
<protein>
    <recommendedName>
        <fullName evidence="2">Alpha/beta hydrolase fold-3 domain-containing protein</fullName>
    </recommendedName>
</protein>
<evidence type="ECO:0000313" key="4">
    <source>
        <dbReference type="Proteomes" id="UP000327013"/>
    </source>
</evidence>
<dbReference type="AlphaFoldDB" id="A0A5N6R096"/>
<gene>
    <name evidence="3" type="ORF">FH972_008194</name>
</gene>
<dbReference type="InterPro" id="IPR050466">
    <property type="entry name" value="Carboxylest/Gibb_receptor"/>
</dbReference>
<evidence type="ECO:0000256" key="1">
    <source>
        <dbReference type="ARBA" id="ARBA00010515"/>
    </source>
</evidence>
<dbReference type="PANTHER" id="PTHR23024:SF546">
    <property type="entry name" value="CARBOXYLESTERASE 120-RELATED"/>
    <property type="match status" value="1"/>
</dbReference>
<dbReference type="EMBL" id="CM017323">
    <property type="protein sequence ID" value="KAE8022392.1"/>
    <property type="molecule type" value="Genomic_DNA"/>
</dbReference>
<dbReference type="GO" id="GO:0016787">
    <property type="term" value="F:hydrolase activity"/>
    <property type="evidence" value="ECO:0007669"/>
    <property type="project" value="InterPro"/>
</dbReference>
<dbReference type="Pfam" id="PF07859">
    <property type="entry name" value="Abhydrolase_3"/>
    <property type="match status" value="1"/>
</dbReference>
<dbReference type="PANTHER" id="PTHR23024">
    <property type="entry name" value="ARYLACETAMIDE DEACETYLASE"/>
    <property type="match status" value="1"/>
</dbReference>
<dbReference type="InterPro" id="IPR013094">
    <property type="entry name" value="AB_hydrolase_3"/>
</dbReference>
<reference evidence="3 4" key="1">
    <citation type="submission" date="2019-06" db="EMBL/GenBank/DDBJ databases">
        <title>A chromosomal-level reference genome of Carpinus fangiana (Coryloideae, Betulaceae).</title>
        <authorList>
            <person name="Yang X."/>
            <person name="Wang Z."/>
            <person name="Zhang L."/>
            <person name="Hao G."/>
            <person name="Liu J."/>
            <person name="Yang Y."/>
        </authorList>
    </citation>
    <scope>NUCLEOTIDE SEQUENCE [LARGE SCALE GENOMIC DNA]</scope>
    <source>
        <strain evidence="3">Cfa_2016G</strain>
        <tissue evidence="3">Leaf</tissue>
    </source>
</reference>
<sequence>MGVSAGDNIAYHAGQRAVEEVGHLEPLKIRGLILQQAAFGRIQRTGDRMWESSLPIGADRDHEYCNPTVGGGSKLLEKIRVLGWRYFVSGCDGDPLFDHQVELVKMLEQKGVHVAGHFGVGDFHGVEYDDPTKAKAWFRVVKDFISSY</sequence>
<comment type="similarity">
    <text evidence="1">Belongs to the 'GDXG' lipolytic enzyme family.</text>
</comment>
<dbReference type="OrthoDB" id="408631at2759"/>
<dbReference type="InterPro" id="IPR029058">
    <property type="entry name" value="AB_hydrolase_fold"/>
</dbReference>
<accession>A0A5N6R096</accession>
<dbReference type="Proteomes" id="UP000327013">
    <property type="component" value="Chromosome 3"/>
</dbReference>
<feature type="domain" description="Alpha/beta hydrolase fold-3" evidence="2">
    <location>
        <begin position="1"/>
        <end position="126"/>
    </location>
</feature>
<dbReference type="SUPFAM" id="SSF53474">
    <property type="entry name" value="alpha/beta-Hydrolases"/>
    <property type="match status" value="1"/>
</dbReference>
<evidence type="ECO:0000313" key="3">
    <source>
        <dbReference type="EMBL" id="KAE8022392.1"/>
    </source>
</evidence>
<name>A0A5N6R096_9ROSI</name>